<gene>
    <name evidence="2" type="ORF">JM946_01655</name>
</gene>
<accession>A0ABS1WR21</accession>
<evidence type="ECO:0000259" key="1">
    <source>
        <dbReference type="Pfam" id="PF12697"/>
    </source>
</evidence>
<dbReference type="GO" id="GO:0016787">
    <property type="term" value="F:hydrolase activity"/>
    <property type="evidence" value="ECO:0007669"/>
    <property type="project" value="UniProtKB-KW"/>
</dbReference>
<dbReference type="Gene3D" id="3.40.50.1820">
    <property type="entry name" value="alpha/beta hydrolase"/>
    <property type="match status" value="1"/>
</dbReference>
<evidence type="ECO:0000313" key="3">
    <source>
        <dbReference type="Proteomes" id="UP000661077"/>
    </source>
</evidence>
<dbReference type="SUPFAM" id="SSF53474">
    <property type="entry name" value="alpha/beta-Hydrolases"/>
    <property type="match status" value="1"/>
</dbReference>
<dbReference type="Pfam" id="PF12697">
    <property type="entry name" value="Abhydrolase_6"/>
    <property type="match status" value="1"/>
</dbReference>
<name>A0ABS1WR21_9GAMM</name>
<comment type="caution">
    <text evidence="2">The sequence shown here is derived from an EMBL/GenBank/DDBJ whole genome shotgun (WGS) entry which is preliminary data.</text>
</comment>
<protein>
    <submittedName>
        <fullName evidence="2">Alpha/beta hydrolase</fullName>
    </submittedName>
</protein>
<dbReference type="InterPro" id="IPR000073">
    <property type="entry name" value="AB_hydrolase_1"/>
</dbReference>
<keyword evidence="2" id="KW-0378">Hydrolase</keyword>
<reference evidence="2 3" key="1">
    <citation type="journal article" date="2021" name="Int. J. Syst. Evol. Microbiol.">
        <title>Steroidobacter gossypii sp. nov., isolated from soil of cotton cropping field.</title>
        <authorList>
            <person name="Huang R."/>
            <person name="Yang S."/>
            <person name="Zhen C."/>
            <person name="Liu W."/>
        </authorList>
    </citation>
    <scope>NUCLEOTIDE SEQUENCE [LARGE SCALE GENOMIC DNA]</scope>
    <source>
        <strain evidence="2 3">S1-65</strain>
    </source>
</reference>
<proteinExistence type="predicted"/>
<dbReference type="PANTHER" id="PTHR37946:SF1">
    <property type="entry name" value="SLL1969 PROTEIN"/>
    <property type="match status" value="1"/>
</dbReference>
<feature type="domain" description="AB hydrolase-1" evidence="1">
    <location>
        <begin position="16"/>
        <end position="161"/>
    </location>
</feature>
<organism evidence="2 3">
    <name type="scientific">Steroidobacter gossypii</name>
    <dbReference type="NCBI Taxonomy" id="2805490"/>
    <lineage>
        <taxon>Bacteria</taxon>
        <taxon>Pseudomonadati</taxon>
        <taxon>Pseudomonadota</taxon>
        <taxon>Gammaproteobacteria</taxon>
        <taxon>Steroidobacterales</taxon>
        <taxon>Steroidobacteraceae</taxon>
        <taxon>Steroidobacter</taxon>
    </lineage>
</organism>
<dbReference type="InterPro" id="IPR029058">
    <property type="entry name" value="AB_hydrolase_fold"/>
</dbReference>
<dbReference type="PANTHER" id="PTHR37946">
    <property type="entry name" value="SLL1969 PROTEIN"/>
    <property type="match status" value="1"/>
</dbReference>
<evidence type="ECO:0000313" key="2">
    <source>
        <dbReference type="EMBL" id="MBM0103424.1"/>
    </source>
</evidence>
<dbReference type="Proteomes" id="UP000661077">
    <property type="component" value="Unassembled WGS sequence"/>
</dbReference>
<keyword evidence="3" id="KW-1185">Reference proteome</keyword>
<sequence>MNNDPKRRAAAEPATIVLVHGLWMSGFQLRILQHRLEAGGQFRVASFSYPTVSGSMNDHVRGLLDFARAQHVPELHFVGHSLGGLVILRALEVTDDLPPGRAVLLGTPSQGSKAAQGVARVVPFGRAILGAAVNAECINCAPREWRGHREIGVIAGSMRLGLGRLFADLNADHDGTVLVEETKLPGAKDHIVLSISHTGMLFSTEVAEQARCFLRSGMFRR</sequence>
<dbReference type="RefSeq" id="WP_203165398.1">
    <property type="nucleotide sequence ID" value="NZ_JAEVLS010000001.1"/>
</dbReference>
<dbReference type="EMBL" id="JAEVLS010000001">
    <property type="protein sequence ID" value="MBM0103424.1"/>
    <property type="molecule type" value="Genomic_DNA"/>
</dbReference>